<keyword evidence="5" id="KW-1185">Reference proteome</keyword>
<dbReference type="SUPFAM" id="SSF56204">
    <property type="entry name" value="Hect, E3 ligase catalytic domain"/>
    <property type="match status" value="1"/>
</dbReference>
<evidence type="ECO:0000256" key="2">
    <source>
        <dbReference type="PROSITE-ProRule" id="PRU00104"/>
    </source>
</evidence>
<feature type="non-terminal residue" evidence="4">
    <location>
        <position position="39"/>
    </location>
</feature>
<reference evidence="4 5" key="1">
    <citation type="submission" date="2018-11" db="EMBL/GenBank/DDBJ databases">
        <authorList>
            <consortium name="Pathogen Informatics"/>
        </authorList>
    </citation>
    <scope>NUCLEOTIDE SEQUENCE [LARGE SCALE GENOMIC DNA]</scope>
</reference>
<feature type="domain" description="HECT" evidence="3">
    <location>
        <begin position="1"/>
        <end position="39"/>
    </location>
</feature>
<dbReference type="OrthoDB" id="423283at2759"/>
<evidence type="ECO:0000313" key="4">
    <source>
        <dbReference type="EMBL" id="VDN34860.1"/>
    </source>
</evidence>
<dbReference type="EMBL" id="UYRU01086075">
    <property type="protein sequence ID" value="VDN34860.1"/>
    <property type="molecule type" value="Genomic_DNA"/>
</dbReference>
<proteinExistence type="predicted"/>
<dbReference type="InterPro" id="IPR000569">
    <property type="entry name" value="HECT_dom"/>
</dbReference>
<dbReference type="PROSITE" id="PS50237">
    <property type="entry name" value="HECT"/>
    <property type="match status" value="1"/>
</dbReference>
<sequence>MFGLFEYTGAHYALQINPASDVNVAHLDYFHFIGRVIGM</sequence>
<evidence type="ECO:0000259" key="3">
    <source>
        <dbReference type="PROSITE" id="PS50237"/>
    </source>
</evidence>
<name>A0A3P7N5B4_DIBLA</name>
<dbReference type="Gene3D" id="3.90.1750.10">
    <property type="entry name" value="Hect, E3 ligase catalytic domains"/>
    <property type="match status" value="1"/>
</dbReference>
<comment type="caution">
    <text evidence="2">Lacks conserved residue(s) required for the propagation of feature annotation.</text>
</comment>
<organism evidence="4 5">
    <name type="scientific">Dibothriocephalus latus</name>
    <name type="common">Fish tapeworm</name>
    <name type="synonym">Diphyllobothrium latum</name>
    <dbReference type="NCBI Taxonomy" id="60516"/>
    <lineage>
        <taxon>Eukaryota</taxon>
        <taxon>Metazoa</taxon>
        <taxon>Spiralia</taxon>
        <taxon>Lophotrochozoa</taxon>
        <taxon>Platyhelminthes</taxon>
        <taxon>Cestoda</taxon>
        <taxon>Eucestoda</taxon>
        <taxon>Diphyllobothriidea</taxon>
        <taxon>Diphyllobothriidae</taxon>
        <taxon>Dibothriocephalus</taxon>
    </lineage>
</organism>
<keyword evidence="1 2" id="KW-0833">Ubl conjugation pathway</keyword>
<dbReference type="Proteomes" id="UP000281553">
    <property type="component" value="Unassembled WGS sequence"/>
</dbReference>
<gene>
    <name evidence="4" type="ORF">DILT_LOCUS16621</name>
</gene>
<dbReference type="AlphaFoldDB" id="A0A3P7N5B4"/>
<evidence type="ECO:0000256" key="1">
    <source>
        <dbReference type="ARBA" id="ARBA00022786"/>
    </source>
</evidence>
<protein>
    <recommendedName>
        <fullName evidence="3">HECT domain-containing protein</fullName>
    </recommendedName>
</protein>
<accession>A0A3P7N5B4</accession>
<dbReference type="InterPro" id="IPR035983">
    <property type="entry name" value="Hect_E3_ubiquitin_ligase"/>
</dbReference>
<evidence type="ECO:0000313" key="5">
    <source>
        <dbReference type="Proteomes" id="UP000281553"/>
    </source>
</evidence>
<dbReference type="GO" id="GO:0004842">
    <property type="term" value="F:ubiquitin-protein transferase activity"/>
    <property type="evidence" value="ECO:0007669"/>
    <property type="project" value="InterPro"/>
</dbReference>